<dbReference type="InterPro" id="IPR004437">
    <property type="entry name" value="ParB/RepB/Spo0J"/>
</dbReference>
<comment type="caution">
    <text evidence="10">The sequence shown here is derived from an EMBL/GenBank/DDBJ whole genome shotgun (WGS) entry which is preliminary data.</text>
</comment>
<dbReference type="Gene3D" id="3.90.1530.30">
    <property type="match status" value="1"/>
</dbReference>
<evidence type="ECO:0000256" key="4">
    <source>
        <dbReference type="ARBA" id="ARBA00022618"/>
    </source>
</evidence>
<comment type="subcellular location">
    <subcellularLocation>
        <location evidence="1">Cytoplasm</location>
        <location evidence="1">Nucleoid</location>
    </subcellularLocation>
</comment>
<evidence type="ECO:0000256" key="5">
    <source>
        <dbReference type="ARBA" id="ARBA00023125"/>
    </source>
</evidence>
<dbReference type="SMART" id="SM00470">
    <property type="entry name" value="ParB"/>
    <property type="match status" value="1"/>
</dbReference>
<dbReference type="GO" id="GO:0005694">
    <property type="term" value="C:chromosome"/>
    <property type="evidence" value="ECO:0007669"/>
    <property type="project" value="TreeGrafter"/>
</dbReference>
<evidence type="ECO:0000256" key="7">
    <source>
        <dbReference type="ARBA" id="ARBA00023306"/>
    </source>
</evidence>
<dbReference type="InterPro" id="IPR036086">
    <property type="entry name" value="ParB/Sulfiredoxin_sf"/>
</dbReference>
<dbReference type="Pfam" id="PF02195">
    <property type="entry name" value="ParB_N"/>
    <property type="match status" value="1"/>
</dbReference>
<dbReference type="InterPro" id="IPR050336">
    <property type="entry name" value="Chromosome_partition/occlusion"/>
</dbReference>
<dbReference type="GO" id="GO:0009295">
    <property type="term" value="C:nucleoid"/>
    <property type="evidence" value="ECO:0007669"/>
    <property type="project" value="UniProtKB-SubCell"/>
</dbReference>
<gene>
    <name evidence="10" type="ORF">EDD57_10366</name>
</gene>
<dbReference type="PANTHER" id="PTHR33375:SF8">
    <property type="entry name" value="NUCLEOID OCCLUSION PROTEIN"/>
    <property type="match status" value="1"/>
</dbReference>
<dbReference type="EMBL" id="SLXV01000003">
    <property type="protein sequence ID" value="TCP70251.1"/>
    <property type="molecule type" value="Genomic_DNA"/>
</dbReference>
<keyword evidence="8" id="KW-0175">Coiled coil</keyword>
<protein>
    <submittedName>
        <fullName evidence="10">ParB family chromosome partitioning protein</fullName>
    </submittedName>
</protein>
<dbReference type="CDD" id="cd16393">
    <property type="entry name" value="SPO0J_N"/>
    <property type="match status" value="1"/>
</dbReference>
<dbReference type="FunFam" id="3.90.1530.30:FF:000001">
    <property type="entry name" value="Chromosome partitioning protein ParB"/>
    <property type="match status" value="1"/>
</dbReference>
<proteinExistence type="inferred from homology"/>
<dbReference type="FunFam" id="1.10.10.2830:FF:000001">
    <property type="entry name" value="Chromosome partitioning protein ParB"/>
    <property type="match status" value="1"/>
</dbReference>
<evidence type="ECO:0000259" key="9">
    <source>
        <dbReference type="SMART" id="SM00470"/>
    </source>
</evidence>
<keyword evidence="3" id="KW-0963">Cytoplasm</keyword>
<name>A0A4R2S241_9BACL</name>
<dbReference type="InterPro" id="IPR003115">
    <property type="entry name" value="ParB_N"/>
</dbReference>
<organism evidence="10 11">
    <name type="scientific">Baia soyae</name>
    <dbReference type="NCBI Taxonomy" id="1544746"/>
    <lineage>
        <taxon>Bacteria</taxon>
        <taxon>Bacillati</taxon>
        <taxon>Bacillota</taxon>
        <taxon>Bacilli</taxon>
        <taxon>Bacillales</taxon>
        <taxon>Thermoactinomycetaceae</taxon>
        <taxon>Baia</taxon>
    </lineage>
</organism>
<dbReference type="AlphaFoldDB" id="A0A4R2S241"/>
<evidence type="ECO:0000256" key="3">
    <source>
        <dbReference type="ARBA" id="ARBA00022490"/>
    </source>
</evidence>
<feature type="coiled-coil region" evidence="8">
    <location>
        <begin position="194"/>
        <end position="221"/>
    </location>
</feature>
<dbReference type="InterPro" id="IPR041468">
    <property type="entry name" value="HTH_ParB/Spo0J"/>
</dbReference>
<dbReference type="PANTHER" id="PTHR33375">
    <property type="entry name" value="CHROMOSOME-PARTITIONING PROTEIN PARB-RELATED"/>
    <property type="match status" value="1"/>
</dbReference>
<keyword evidence="7" id="KW-0131">Cell cycle</keyword>
<dbReference type="Proteomes" id="UP000294746">
    <property type="component" value="Unassembled WGS sequence"/>
</dbReference>
<dbReference type="Pfam" id="PF17762">
    <property type="entry name" value="HTH_ParB"/>
    <property type="match status" value="1"/>
</dbReference>
<dbReference type="NCBIfam" id="TIGR00180">
    <property type="entry name" value="parB_part"/>
    <property type="match status" value="1"/>
</dbReference>
<feature type="domain" description="ParB-like N-terminal" evidence="9">
    <location>
        <begin position="18"/>
        <end position="109"/>
    </location>
</feature>
<dbReference type="NCBIfam" id="TIGR04285">
    <property type="entry name" value="nucleoid_noc"/>
    <property type="match status" value="1"/>
</dbReference>
<comment type="similarity">
    <text evidence="2">Belongs to the ParB family.</text>
</comment>
<dbReference type="SUPFAM" id="SSF110849">
    <property type="entry name" value="ParB/Sulfiredoxin"/>
    <property type="match status" value="1"/>
</dbReference>
<evidence type="ECO:0000256" key="1">
    <source>
        <dbReference type="ARBA" id="ARBA00004453"/>
    </source>
</evidence>
<keyword evidence="11" id="KW-1185">Reference proteome</keyword>
<keyword evidence="5" id="KW-0238">DNA-binding</keyword>
<dbReference type="GO" id="GO:0003677">
    <property type="term" value="F:DNA binding"/>
    <property type="evidence" value="ECO:0007669"/>
    <property type="project" value="UniProtKB-KW"/>
</dbReference>
<evidence type="ECO:0000256" key="6">
    <source>
        <dbReference type="ARBA" id="ARBA00023210"/>
    </source>
</evidence>
<accession>A0A4R2S241</accession>
<evidence type="ECO:0000256" key="8">
    <source>
        <dbReference type="SAM" id="Coils"/>
    </source>
</evidence>
<reference evidence="10 11" key="1">
    <citation type="submission" date="2019-03" db="EMBL/GenBank/DDBJ databases">
        <title>Genomic Encyclopedia of Type Strains, Phase IV (KMG-IV): sequencing the most valuable type-strain genomes for metagenomic binning, comparative biology and taxonomic classification.</title>
        <authorList>
            <person name="Goeker M."/>
        </authorList>
    </citation>
    <scope>NUCLEOTIDE SEQUENCE [LARGE SCALE GENOMIC DNA]</scope>
    <source>
        <strain evidence="10 11">DSM 46831</strain>
    </source>
</reference>
<dbReference type="InterPro" id="IPR023705">
    <property type="entry name" value="Nucleoid_occlusion_protein"/>
</dbReference>
<evidence type="ECO:0000256" key="2">
    <source>
        <dbReference type="ARBA" id="ARBA00006295"/>
    </source>
</evidence>
<dbReference type="GO" id="GO:0000917">
    <property type="term" value="P:division septum assembly"/>
    <property type="evidence" value="ECO:0007669"/>
    <property type="project" value="UniProtKB-KW"/>
</dbReference>
<dbReference type="GO" id="GO:0045881">
    <property type="term" value="P:positive regulation of sporulation resulting in formation of a cellular spore"/>
    <property type="evidence" value="ECO:0007669"/>
    <property type="project" value="TreeGrafter"/>
</dbReference>
<keyword evidence="4" id="KW-0132">Cell division</keyword>
<dbReference type="Gene3D" id="1.10.10.2830">
    <property type="match status" value="1"/>
</dbReference>
<dbReference type="GO" id="GO:0007059">
    <property type="term" value="P:chromosome segregation"/>
    <property type="evidence" value="ECO:0007669"/>
    <property type="project" value="TreeGrafter"/>
</dbReference>
<sequence>MKEPFTRFFGLSEKITEQMKDISVAEISVSPYQPRTIFEDERLDELCLTIQQHGIIQPIVVRRKQKGYEIIAGERRWRAVLRLGLPTIPAIIKDMSDHQAASASLIENLQRENLTVIEEARAYQNLIEIQSLTQEELAQKLGKGQSTIANKIRLLQLPTQVQNELLKRTITERHARALLTLKEEALILSMLEEIIQKELNVKQSEEKIKKLMEANEMEQKQLRRKSYTRDLRLAVNTIRQSIDLVKQTGMEISTEENEHDDFYEVVIRIPKQPVHA</sequence>
<dbReference type="RefSeq" id="WP_131847765.1">
    <property type="nucleotide sequence ID" value="NZ_SLXV01000003.1"/>
</dbReference>
<dbReference type="OrthoDB" id="9802051at2"/>
<evidence type="ECO:0000313" key="11">
    <source>
        <dbReference type="Proteomes" id="UP000294746"/>
    </source>
</evidence>
<evidence type="ECO:0000313" key="10">
    <source>
        <dbReference type="EMBL" id="TCP70251.1"/>
    </source>
</evidence>
<keyword evidence="6" id="KW-0717">Septation</keyword>